<dbReference type="Gene3D" id="3.40.50.1000">
    <property type="entry name" value="HAD superfamily/HAD-like"/>
    <property type="match status" value="1"/>
</dbReference>
<dbReference type="InterPro" id="IPR023214">
    <property type="entry name" value="HAD_sf"/>
</dbReference>
<protein>
    <submittedName>
        <fullName evidence="1">Cof-type HAD-IIB family hydrolase</fullName>
    </submittedName>
</protein>
<dbReference type="InterPro" id="IPR006379">
    <property type="entry name" value="HAD-SF_hydro_IIB"/>
</dbReference>
<dbReference type="Pfam" id="PF08282">
    <property type="entry name" value="Hydrolase_3"/>
    <property type="match status" value="1"/>
</dbReference>
<evidence type="ECO:0000313" key="1">
    <source>
        <dbReference type="EMBL" id="MDX8417213.1"/>
    </source>
</evidence>
<reference evidence="1 2" key="1">
    <citation type="submission" date="2022-03" db="EMBL/GenBank/DDBJ databases">
        <title>Novel taxa within the pig intestine.</title>
        <authorList>
            <person name="Wylensek D."/>
            <person name="Bishof K."/>
            <person name="Afrizal A."/>
            <person name="Clavel T."/>
        </authorList>
    </citation>
    <scope>NUCLEOTIDE SEQUENCE [LARGE SCALE GENOMIC DNA]</scope>
    <source>
        <strain evidence="1 2">Cla-KB-P134</strain>
    </source>
</reference>
<organism evidence="1 2">
    <name type="scientific">Absicoccus intestinalis</name>
    <dbReference type="NCBI Taxonomy" id="2926319"/>
    <lineage>
        <taxon>Bacteria</taxon>
        <taxon>Bacillati</taxon>
        <taxon>Bacillota</taxon>
        <taxon>Erysipelotrichia</taxon>
        <taxon>Erysipelotrichales</taxon>
        <taxon>Erysipelotrichaceae</taxon>
        <taxon>Absicoccus</taxon>
    </lineage>
</organism>
<proteinExistence type="predicted"/>
<gene>
    <name evidence="1" type="ORF">MOZ64_05075</name>
</gene>
<dbReference type="GO" id="GO:0016787">
    <property type="term" value="F:hydrolase activity"/>
    <property type="evidence" value="ECO:0007669"/>
    <property type="project" value="UniProtKB-KW"/>
</dbReference>
<name>A0ABU4WKY5_9FIRM</name>
<evidence type="ECO:0000313" key="2">
    <source>
        <dbReference type="Proteomes" id="UP001285244"/>
    </source>
</evidence>
<dbReference type="SUPFAM" id="SSF56784">
    <property type="entry name" value="HAD-like"/>
    <property type="match status" value="1"/>
</dbReference>
<sequence length="254" mass="28269">MKLFATDYDGTLLVDGNIKTEDLSSIDQWKANGHLFVIDTGRSMESILEQVQKYLLPVDYFITNNGGMAFDAQKNEIFSTYLEPILAVDIMYMAKMVGSIVSYVVNDGFYRHRILVNDQLEDKRYPDLACDMSEAQLHAQGKYAQIVLSMDTKEQALQLEKRLNAHFSDGIVAYANQYVVDVVPKNISKATGIARICERHHIAKQDVYTLGDGNNDIPLITYGLHGAAVSWASKDVQAHASQVVDSIAELLGGE</sequence>
<dbReference type="InterPro" id="IPR036412">
    <property type="entry name" value="HAD-like_sf"/>
</dbReference>
<accession>A0ABU4WKY5</accession>
<dbReference type="RefSeq" id="WP_320325509.1">
    <property type="nucleotide sequence ID" value="NZ_JALBUS010000006.1"/>
</dbReference>
<dbReference type="PANTHER" id="PTHR10000:SF8">
    <property type="entry name" value="HAD SUPERFAMILY HYDROLASE-LIKE, TYPE 3"/>
    <property type="match status" value="1"/>
</dbReference>
<comment type="caution">
    <text evidence="1">The sequence shown here is derived from an EMBL/GenBank/DDBJ whole genome shotgun (WGS) entry which is preliminary data.</text>
</comment>
<dbReference type="Proteomes" id="UP001285244">
    <property type="component" value="Unassembled WGS sequence"/>
</dbReference>
<keyword evidence="1" id="KW-0378">Hydrolase</keyword>
<dbReference type="PANTHER" id="PTHR10000">
    <property type="entry name" value="PHOSPHOSERINE PHOSPHATASE"/>
    <property type="match status" value="1"/>
</dbReference>
<dbReference type="EMBL" id="JALBUS010000006">
    <property type="protein sequence ID" value="MDX8417213.1"/>
    <property type="molecule type" value="Genomic_DNA"/>
</dbReference>
<dbReference type="Gene3D" id="3.30.1240.10">
    <property type="match status" value="1"/>
</dbReference>
<keyword evidence="2" id="KW-1185">Reference proteome</keyword>
<dbReference type="NCBIfam" id="TIGR01484">
    <property type="entry name" value="HAD-SF-IIB"/>
    <property type="match status" value="1"/>
</dbReference>